<feature type="transmembrane region" description="Helical" evidence="6">
    <location>
        <begin position="506"/>
        <end position="529"/>
    </location>
</feature>
<dbReference type="NCBIfam" id="TIGR00361">
    <property type="entry name" value="ComEC_Rec2"/>
    <property type="match status" value="1"/>
</dbReference>
<evidence type="ECO:0000256" key="2">
    <source>
        <dbReference type="ARBA" id="ARBA00022475"/>
    </source>
</evidence>
<dbReference type="InterPro" id="IPR036866">
    <property type="entry name" value="RibonucZ/Hydroxyglut_hydro"/>
</dbReference>
<dbReference type="PANTHER" id="PTHR30619:SF1">
    <property type="entry name" value="RECOMBINATION PROTEIN 2"/>
    <property type="match status" value="1"/>
</dbReference>
<dbReference type="NCBIfam" id="TIGR00360">
    <property type="entry name" value="ComEC_N-term"/>
    <property type="match status" value="1"/>
</dbReference>
<dbReference type="Gene3D" id="3.60.15.10">
    <property type="entry name" value="Ribonuclease Z/Hydroxyacylglutathione hydrolase-like"/>
    <property type="match status" value="1"/>
</dbReference>
<dbReference type="InterPro" id="IPR004477">
    <property type="entry name" value="ComEC_N"/>
</dbReference>
<keyword evidence="3 6" id="KW-0812">Transmembrane</keyword>
<reference evidence="8 9" key="1">
    <citation type="submission" date="2019-05" db="EMBL/GenBank/DDBJ databases">
        <title>The Complete Genome Sequence of the n-alkane-degrading Desulfoglaeba alkanexedens ALDC reveals multiple alkylsuccinate synthase gene clusters.</title>
        <authorList>
            <person name="Callaghan A.V."/>
            <person name="Davidova I.A."/>
            <person name="Duncan K.E."/>
            <person name="Morris B."/>
            <person name="McInerney M.J."/>
        </authorList>
    </citation>
    <scope>NUCLEOTIDE SEQUENCE [LARGE SCALE GENOMIC DNA]</scope>
    <source>
        <strain evidence="8 9">ALDC</strain>
    </source>
</reference>
<dbReference type="Pfam" id="PF03772">
    <property type="entry name" value="Competence"/>
    <property type="match status" value="1"/>
</dbReference>
<evidence type="ECO:0000256" key="6">
    <source>
        <dbReference type="SAM" id="Phobius"/>
    </source>
</evidence>
<feature type="transmembrane region" description="Helical" evidence="6">
    <location>
        <begin position="35"/>
        <end position="56"/>
    </location>
</feature>
<protein>
    <submittedName>
        <fullName evidence="8">DNA internalization-related competence protein ComEC/Rec2</fullName>
    </submittedName>
</protein>
<evidence type="ECO:0000259" key="7">
    <source>
        <dbReference type="SMART" id="SM00849"/>
    </source>
</evidence>
<dbReference type="InterPro" id="IPR035681">
    <property type="entry name" value="ComA-like_MBL"/>
</dbReference>
<dbReference type="InterPro" id="IPR004797">
    <property type="entry name" value="Competence_ComEC/Rec2"/>
</dbReference>
<proteinExistence type="predicted"/>
<evidence type="ECO:0000256" key="5">
    <source>
        <dbReference type="ARBA" id="ARBA00023136"/>
    </source>
</evidence>
<dbReference type="PANTHER" id="PTHR30619">
    <property type="entry name" value="DNA INTERNALIZATION/COMPETENCE PROTEIN COMEC/REC2"/>
    <property type="match status" value="1"/>
</dbReference>
<name>A0A4P8L1T1_9BACT</name>
<dbReference type="SMART" id="SM00849">
    <property type="entry name" value="Lactamase_B"/>
    <property type="match status" value="1"/>
</dbReference>
<keyword evidence="4 6" id="KW-1133">Transmembrane helix</keyword>
<dbReference type="OrthoDB" id="9790149at2"/>
<feature type="transmembrane region" description="Helical" evidence="6">
    <location>
        <begin position="480"/>
        <end position="500"/>
    </location>
</feature>
<dbReference type="RefSeq" id="WP_137423623.1">
    <property type="nucleotide sequence ID" value="NZ_CP040098.1"/>
</dbReference>
<organism evidence="8 9">
    <name type="scientific">Desulfoglaeba alkanexedens ALDC</name>
    <dbReference type="NCBI Taxonomy" id="980445"/>
    <lineage>
        <taxon>Bacteria</taxon>
        <taxon>Pseudomonadati</taxon>
        <taxon>Thermodesulfobacteriota</taxon>
        <taxon>Syntrophobacteria</taxon>
        <taxon>Syntrophobacterales</taxon>
        <taxon>Syntrophobacteraceae</taxon>
        <taxon>Desulfoglaeba</taxon>
    </lineage>
</organism>
<feature type="transmembrane region" description="Helical" evidence="6">
    <location>
        <begin position="350"/>
        <end position="368"/>
    </location>
</feature>
<dbReference type="Proteomes" id="UP000298602">
    <property type="component" value="Chromosome"/>
</dbReference>
<dbReference type="InterPro" id="IPR001279">
    <property type="entry name" value="Metallo-B-lactamas"/>
</dbReference>
<dbReference type="Pfam" id="PF13567">
    <property type="entry name" value="DUF4131"/>
    <property type="match status" value="1"/>
</dbReference>
<feature type="transmembrane region" description="Helical" evidence="6">
    <location>
        <begin position="446"/>
        <end position="473"/>
    </location>
</feature>
<feature type="transmembrane region" description="Helical" evidence="6">
    <location>
        <begin position="308"/>
        <end position="329"/>
    </location>
</feature>
<feature type="transmembrane region" description="Helical" evidence="6">
    <location>
        <begin position="536"/>
        <end position="553"/>
    </location>
</feature>
<sequence>MKEAVRQLTARLLALLAVLFAVGMAMDRFMPREVSPPAALASGITALGLAAALGLAKRQHAFRWTLCLVALLAGLANARVHAPALPAPQSLQPYLHRSDTLFEATIDGPPDFQPERIKIPLRLHRAILDGVGHPVDGRVNLTVKAPREQWLNGERLLARMTLKPLHSFQNPGGYDYVLAQARKGIFARAYLPNDRRMLRIIPMDTGLIEGVGTELARRIDRFRQEARRWLRERLDAHTHALYEALLLGYRHEIDPASNELLQRAGVMHLLAISGLHLGLVGFAAHWTTRWGLRLLAPAWLQFYPDRHLALLAALPAVLFYALVSGLALPTWRALIMAVFAAAATLTYRKADGFSLLGAAAVLVLLLFPESLWEASFQLSFGAVAGILWIHPKLHRVPSKHETNSWKRWIQGLLRPFVEAFKLSIAATVFIFPLLAYHFHGISPAGFIANALLVPLVGTVVLPLGLLSVALFPVLETPASWVLAAGAVSLDAVWSVISFLGRLSWSYLWVGNVPLVVIAGFYALLGIFLAPLNRRHKATAAACIAFALLIFGLLDSLSANNRFRGRLVVTAVDVGQGSSTLVQFPLGTTLLVDGGGFFDDSFDVGRHVLAPFLWHQGIRKIDVVALSHDHPDHRNGLRFILSHFKVGRYWEGPLPDTGEDPRALSPLARRRGVFEEKLTAEVPDREIDGCRVRILHPSTEYLNHRWDGRDLNRVSLVIAVDFGQTSVLIPGDIDASVEALLPQPPDSVKKTLLLAPHHGSASSSSENLLDRQRVTEAIVSCGFDNRFGFPAPAVMERFRNRGIAVHRTDQEGAIRAVSDGTVWVIEAMIGED</sequence>
<dbReference type="GO" id="GO:0030420">
    <property type="term" value="P:establishment of competence for transformation"/>
    <property type="evidence" value="ECO:0007669"/>
    <property type="project" value="InterPro"/>
</dbReference>
<comment type="subcellular location">
    <subcellularLocation>
        <location evidence="1">Cell membrane</location>
        <topology evidence="1">Multi-pass membrane protein</topology>
    </subcellularLocation>
</comment>
<feature type="domain" description="Metallo-beta-lactamase" evidence="7">
    <location>
        <begin position="575"/>
        <end position="782"/>
    </location>
</feature>
<feature type="transmembrane region" description="Helical" evidence="6">
    <location>
        <begin position="412"/>
        <end position="434"/>
    </location>
</feature>
<dbReference type="GO" id="GO:0005886">
    <property type="term" value="C:plasma membrane"/>
    <property type="evidence" value="ECO:0007669"/>
    <property type="project" value="UniProtKB-SubCell"/>
</dbReference>
<evidence type="ECO:0000256" key="4">
    <source>
        <dbReference type="ARBA" id="ARBA00022989"/>
    </source>
</evidence>
<evidence type="ECO:0000313" key="9">
    <source>
        <dbReference type="Proteomes" id="UP000298602"/>
    </source>
</evidence>
<dbReference type="InterPro" id="IPR052159">
    <property type="entry name" value="Competence_DNA_uptake"/>
</dbReference>
<evidence type="ECO:0000256" key="3">
    <source>
        <dbReference type="ARBA" id="ARBA00022692"/>
    </source>
</evidence>
<dbReference type="AlphaFoldDB" id="A0A4P8L1T1"/>
<keyword evidence="9" id="KW-1185">Reference proteome</keyword>
<dbReference type="SUPFAM" id="SSF56281">
    <property type="entry name" value="Metallo-hydrolase/oxidoreductase"/>
    <property type="match status" value="1"/>
</dbReference>
<dbReference type="KEGG" id="dax:FDQ92_05345"/>
<dbReference type="InterPro" id="IPR025405">
    <property type="entry name" value="DUF4131"/>
</dbReference>
<keyword evidence="2" id="KW-1003">Cell membrane</keyword>
<evidence type="ECO:0000313" key="8">
    <source>
        <dbReference type="EMBL" id="QCQ21654.1"/>
    </source>
</evidence>
<accession>A0A4P8L1T1</accession>
<dbReference type="Pfam" id="PF00753">
    <property type="entry name" value="Lactamase_B"/>
    <property type="match status" value="1"/>
</dbReference>
<dbReference type="EMBL" id="CP040098">
    <property type="protein sequence ID" value="QCQ21654.1"/>
    <property type="molecule type" value="Genomic_DNA"/>
</dbReference>
<dbReference type="CDD" id="cd07731">
    <property type="entry name" value="ComA-like_MBL-fold"/>
    <property type="match status" value="1"/>
</dbReference>
<evidence type="ECO:0000256" key="1">
    <source>
        <dbReference type="ARBA" id="ARBA00004651"/>
    </source>
</evidence>
<reference evidence="8 9" key="2">
    <citation type="submission" date="2019-05" db="EMBL/GenBank/DDBJ databases">
        <authorList>
            <person name="Suflita J.M."/>
            <person name="Marks C.R."/>
        </authorList>
    </citation>
    <scope>NUCLEOTIDE SEQUENCE [LARGE SCALE GENOMIC DNA]</scope>
    <source>
        <strain evidence="8 9">ALDC</strain>
    </source>
</reference>
<feature type="transmembrane region" description="Helical" evidence="6">
    <location>
        <begin position="266"/>
        <end position="288"/>
    </location>
</feature>
<keyword evidence="5 6" id="KW-0472">Membrane</keyword>
<gene>
    <name evidence="8" type="ORF">FDQ92_05345</name>
</gene>